<dbReference type="InterPro" id="IPR013656">
    <property type="entry name" value="PAS_4"/>
</dbReference>
<dbReference type="InterPro" id="IPR000014">
    <property type="entry name" value="PAS"/>
</dbReference>
<dbReference type="Proteomes" id="UP000481517">
    <property type="component" value="Unassembled WGS sequence"/>
</dbReference>
<dbReference type="PROSITE" id="PS50113">
    <property type="entry name" value="PAC"/>
    <property type="match status" value="2"/>
</dbReference>
<dbReference type="Pfam" id="PF13426">
    <property type="entry name" value="PAS_9"/>
    <property type="match status" value="1"/>
</dbReference>
<reference evidence="6 7" key="1">
    <citation type="submission" date="2020-02" db="EMBL/GenBank/DDBJ databases">
        <authorList>
            <person name="Rodrigo-Torres L."/>
            <person name="Arahal R. D."/>
            <person name="Lucena T."/>
        </authorList>
    </citation>
    <scope>NUCLEOTIDE SEQUENCE [LARGE SCALE GENOMIC DNA]</scope>
    <source>
        <strain evidence="6 7">CECT 9734</strain>
    </source>
</reference>
<dbReference type="PROSITE" id="PS50887">
    <property type="entry name" value="GGDEF"/>
    <property type="match status" value="1"/>
</dbReference>
<dbReference type="Gene3D" id="3.20.20.450">
    <property type="entry name" value="EAL domain"/>
    <property type="match status" value="1"/>
</dbReference>
<dbReference type="PROSITE" id="PS50883">
    <property type="entry name" value="EAL"/>
    <property type="match status" value="1"/>
</dbReference>
<feature type="domain" description="PAC" evidence="3">
    <location>
        <begin position="284"/>
        <end position="335"/>
    </location>
</feature>
<dbReference type="AlphaFoldDB" id="A0A6S6WQ04"/>
<dbReference type="EMBL" id="CADCXY010000004">
    <property type="protein sequence ID" value="CAB0151335.1"/>
    <property type="molecule type" value="Genomic_DNA"/>
</dbReference>
<dbReference type="NCBIfam" id="TIGR00254">
    <property type="entry name" value="GGDEF"/>
    <property type="match status" value="1"/>
</dbReference>
<dbReference type="Gene3D" id="3.30.450.20">
    <property type="entry name" value="PAS domain"/>
    <property type="match status" value="2"/>
</dbReference>
<evidence type="ECO:0000313" key="7">
    <source>
        <dbReference type="Proteomes" id="UP000481517"/>
    </source>
</evidence>
<dbReference type="InterPro" id="IPR001633">
    <property type="entry name" value="EAL_dom"/>
</dbReference>
<feature type="domain" description="PAC" evidence="3">
    <location>
        <begin position="407"/>
        <end position="461"/>
    </location>
</feature>
<dbReference type="InterPro" id="IPR043128">
    <property type="entry name" value="Rev_trsase/Diguanyl_cyclase"/>
</dbReference>
<dbReference type="PROSITE" id="PS50112">
    <property type="entry name" value="PAS"/>
    <property type="match status" value="2"/>
</dbReference>
<dbReference type="InterPro" id="IPR052155">
    <property type="entry name" value="Biofilm_reg_signaling"/>
</dbReference>
<dbReference type="SUPFAM" id="SSF141868">
    <property type="entry name" value="EAL domain-like"/>
    <property type="match status" value="1"/>
</dbReference>
<dbReference type="Gene3D" id="3.30.450.40">
    <property type="match status" value="1"/>
</dbReference>
<proteinExistence type="predicted"/>
<name>A0A6S6WQ04_9GAMM</name>
<dbReference type="Pfam" id="PF01590">
    <property type="entry name" value="GAF"/>
    <property type="match status" value="1"/>
</dbReference>
<dbReference type="InterPro" id="IPR001610">
    <property type="entry name" value="PAC"/>
</dbReference>
<feature type="domain" description="PAS" evidence="2">
    <location>
        <begin position="332"/>
        <end position="406"/>
    </location>
</feature>
<dbReference type="Pfam" id="PF08448">
    <property type="entry name" value="PAS_4"/>
    <property type="match status" value="1"/>
</dbReference>
<dbReference type="Pfam" id="PF00990">
    <property type="entry name" value="GGDEF"/>
    <property type="match status" value="1"/>
</dbReference>
<dbReference type="CDD" id="cd01948">
    <property type="entry name" value="EAL"/>
    <property type="match status" value="1"/>
</dbReference>
<dbReference type="InterPro" id="IPR029016">
    <property type="entry name" value="GAF-like_dom_sf"/>
</dbReference>
<sequence>MAITQLDWQHQLLLYGLLLAIVGIALGWWLGHRERMRLTRLVEAKFRTLASLADDKPLHDKLADICRLIEGQVSNAMCTVMLVDSRHKSLSAVPAESLPNTFTDHLQNLTIADGVGACGTAAYHRTPVVAADMFKDERFSDFFELIRAHRLRACWSYPIISPTDKSVIGTFAVYFHKVRKPTSRETILLQRSRDLVALVIDQHNDRVRRERSEQHHRSLFTYNPDAVFTLDRDGNFLSLNRAGEDLTGFQEIEVLGQSYELVVSEFEHARTRGHFNVALSGKPQRYEVEITDRAGKTHVLDVTNVPIVINGDVTGVHGIAKDITAARQNESRLALLERGVESSSDGVIISDANVSGFPIIYVNQAFKDITGYHDDADILGHGCGFLQGPETDPATVKKIREALATRSEVHVTILNYRKNGSPFWNDLLISPVRDSGEKVTHFIGLQSDISERVEGEKELQFLAKHDVLTRLPNRNALEERLAQSLQDKTSDAGATLAVLFIDLDGFKPINDSLGHAVGDHILVETAERLKSQVPPQDMLARFGGDEFIVIVSSMQERRDINQLATNLLKQFDQPYRFNELEVSLSATIGIADNSTAFDNPVELIQRADVAMYEAKRRGGSSYHWYSAHLDADMQHQVELRTQLQEAIQAEQFELFYQPIVNQNGQPEGVEALIRWKHPSKGYISPAEFIPMAEATGQIIAIADWVFRQACHDTKALIAAGIARVSVNFSPLQFYRDDFIEVVKATLEEFDVQAGQIVIEITENVFVRDSENMIALIHRLRELGLLVAIDDFGTGFASLSYLNQFPVDALKIDRSFISGVANTRRNSAITRGVLTIAGELEINTIAEGVETEEERDYIVEHGCNLMQGYLFCHPQPLDEVLQWIKDAQQAQR</sequence>
<organism evidence="6 7">
    <name type="scientific">Pseudidiomarina piscicola</name>
    <dbReference type="NCBI Taxonomy" id="2614830"/>
    <lineage>
        <taxon>Bacteria</taxon>
        <taxon>Pseudomonadati</taxon>
        <taxon>Pseudomonadota</taxon>
        <taxon>Gammaproteobacteria</taxon>
        <taxon>Alteromonadales</taxon>
        <taxon>Idiomarinaceae</taxon>
        <taxon>Pseudidiomarina</taxon>
    </lineage>
</organism>
<dbReference type="SUPFAM" id="SSF55785">
    <property type="entry name" value="PYP-like sensor domain (PAS domain)"/>
    <property type="match status" value="2"/>
</dbReference>
<dbReference type="SMART" id="SM00086">
    <property type="entry name" value="PAC"/>
    <property type="match status" value="2"/>
</dbReference>
<dbReference type="InterPro" id="IPR003018">
    <property type="entry name" value="GAF"/>
</dbReference>
<protein>
    <submittedName>
        <fullName evidence="6">Putative signaling protein</fullName>
    </submittedName>
</protein>
<evidence type="ECO:0000259" key="4">
    <source>
        <dbReference type="PROSITE" id="PS50883"/>
    </source>
</evidence>
<dbReference type="Gene3D" id="3.30.70.270">
    <property type="match status" value="1"/>
</dbReference>
<feature type="domain" description="EAL" evidence="4">
    <location>
        <begin position="636"/>
        <end position="887"/>
    </location>
</feature>
<keyword evidence="1" id="KW-0812">Transmembrane</keyword>
<dbReference type="InterPro" id="IPR000160">
    <property type="entry name" value="GGDEF_dom"/>
</dbReference>
<feature type="domain" description="GGDEF" evidence="5">
    <location>
        <begin position="494"/>
        <end position="627"/>
    </location>
</feature>
<dbReference type="SMART" id="SM00267">
    <property type="entry name" value="GGDEF"/>
    <property type="match status" value="1"/>
</dbReference>
<dbReference type="SUPFAM" id="SSF55781">
    <property type="entry name" value="GAF domain-like"/>
    <property type="match status" value="1"/>
</dbReference>
<accession>A0A6S6WQ04</accession>
<dbReference type="SMART" id="SM00065">
    <property type="entry name" value="GAF"/>
    <property type="match status" value="1"/>
</dbReference>
<dbReference type="InterPro" id="IPR012226">
    <property type="entry name" value="Diguanyl_cyclase/Pdiesterase"/>
</dbReference>
<evidence type="ECO:0000313" key="6">
    <source>
        <dbReference type="EMBL" id="CAB0151335.1"/>
    </source>
</evidence>
<keyword evidence="7" id="KW-1185">Reference proteome</keyword>
<dbReference type="InterPro" id="IPR000700">
    <property type="entry name" value="PAS-assoc_C"/>
</dbReference>
<dbReference type="SMART" id="SM00091">
    <property type="entry name" value="PAS"/>
    <property type="match status" value="2"/>
</dbReference>
<dbReference type="PIRSF" id="PIRSF005925">
    <property type="entry name" value="Dos"/>
    <property type="match status" value="1"/>
</dbReference>
<dbReference type="SUPFAM" id="SSF55073">
    <property type="entry name" value="Nucleotide cyclase"/>
    <property type="match status" value="1"/>
</dbReference>
<dbReference type="InterPro" id="IPR035965">
    <property type="entry name" value="PAS-like_dom_sf"/>
</dbReference>
<feature type="domain" description="PAS" evidence="2">
    <location>
        <begin position="212"/>
        <end position="265"/>
    </location>
</feature>
<gene>
    <name evidence="6" type="ORF">PSI9734_01724</name>
</gene>
<keyword evidence="1" id="KW-1133">Transmembrane helix</keyword>
<dbReference type="CDD" id="cd00130">
    <property type="entry name" value="PAS"/>
    <property type="match status" value="2"/>
</dbReference>
<dbReference type="CDD" id="cd01949">
    <property type="entry name" value="GGDEF"/>
    <property type="match status" value="1"/>
</dbReference>
<dbReference type="SMART" id="SM00052">
    <property type="entry name" value="EAL"/>
    <property type="match status" value="1"/>
</dbReference>
<dbReference type="InterPro" id="IPR035919">
    <property type="entry name" value="EAL_sf"/>
</dbReference>
<keyword evidence="1" id="KW-0472">Membrane</keyword>
<dbReference type="InterPro" id="IPR029787">
    <property type="entry name" value="Nucleotide_cyclase"/>
</dbReference>
<evidence type="ECO:0000256" key="1">
    <source>
        <dbReference type="SAM" id="Phobius"/>
    </source>
</evidence>
<feature type="transmembrane region" description="Helical" evidence="1">
    <location>
        <begin position="12"/>
        <end position="31"/>
    </location>
</feature>
<dbReference type="NCBIfam" id="TIGR00229">
    <property type="entry name" value="sensory_box"/>
    <property type="match status" value="2"/>
</dbReference>
<evidence type="ECO:0000259" key="2">
    <source>
        <dbReference type="PROSITE" id="PS50112"/>
    </source>
</evidence>
<dbReference type="RefSeq" id="WP_173920710.1">
    <property type="nucleotide sequence ID" value="NZ_CADCXY010000004.1"/>
</dbReference>
<dbReference type="PANTHER" id="PTHR44757:SF2">
    <property type="entry name" value="BIOFILM ARCHITECTURE MAINTENANCE PROTEIN MBAA"/>
    <property type="match status" value="1"/>
</dbReference>
<dbReference type="Pfam" id="PF00563">
    <property type="entry name" value="EAL"/>
    <property type="match status" value="1"/>
</dbReference>
<evidence type="ECO:0000259" key="5">
    <source>
        <dbReference type="PROSITE" id="PS50887"/>
    </source>
</evidence>
<evidence type="ECO:0000259" key="3">
    <source>
        <dbReference type="PROSITE" id="PS50113"/>
    </source>
</evidence>
<dbReference type="PANTHER" id="PTHR44757">
    <property type="entry name" value="DIGUANYLATE CYCLASE DGCP"/>
    <property type="match status" value="1"/>
</dbReference>